<dbReference type="InterPro" id="IPR036397">
    <property type="entry name" value="RNaseH_sf"/>
</dbReference>
<protein>
    <submittedName>
        <fullName evidence="1">Uncharacterized protein</fullName>
    </submittedName>
</protein>
<sequence length="539" mass="62662">MSWHFDENDEEFEDELNKLSPTAFETILTAAKKPNVFHAVWPISYTGNSLRMQRRKRAEYKIAAQDTKLVTFFFKKDKVLKILEPNDNDSENQIADLDFESILSNLKALFNDKTLSIQSRNRLQLIFQFINLRKMGYKTMNASRIVAKSIGKGKYQVELIVWTKNFLKNKTIPTSEHVKDVNENTARIWLNKLGWFFQIGKKNIYYDEHEYPNVIAYRENFLLEMEALEKLMPKLMDEDITVIIKPQLNPNKKKHILVMHDESVFYANDGKKTYWGPKDHAPLNKKGNGLSLHISDFLTEIDSHLKFEDEETCVIMKPVEKAIPIFEQKYPDSIGVFAFDNATSHAAYAPNALIAHHMNLNPGGKKKFKDGFKSDGEIQSMHLSDGRPKGIKLVLEERGLWKKGLKRICSECKIHLPTKNDCCAVRILSLQLDFAAQKPLIQEIIEDRGHKVIFYPKFHCGLNFIEQFWGAAKQFTRNNCDYTFKGLEKMVPDALNSVPLIQIRKYARRSWRFMDAYKKGLKLYMQLKNINLTDVFQIM</sequence>
<dbReference type="AlphaFoldDB" id="A0A2N0RYV4"/>
<reference evidence="1 2" key="2">
    <citation type="submission" date="2017-10" db="EMBL/GenBank/DDBJ databases">
        <title>Genome analyses suggest a sexual origin of heterokaryosis in a supposedly ancient asexual fungus.</title>
        <authorList>
            <person name="Corradi N."/>
            <person name="Sedzielewska K."/>
            <person name="Noel J."/>
            <person name="Charron P."/>
            <person name="Farinelli L."/>
            <person name="Marton T."/>
            <person name="Kruger M."/>
            <person name="Pelin A."/>
            <person name="Brachmann A."/>
            <person name="Corradi N."/>
        </authorList>
    </citation>
    <scope>NUCLEOTIDE SEQUENCE [LARGE SCALE GENOMIC DNA]</scope>
    <source>
        <strain evidence="1 2">A1</strain>
    </source>
</reference>
<name>A0A2N0RYV4_9GLOM</name>
<dbReference type="Proteomes" id="UP000232688">
    <property type="component" value="Unassembled WGS sequence"/>
</dbReference>
<evidence type="ECO:0000313" key="1">
    <source>
        <dbReference type="EMBL" id="PKC68488.1"/>
    </source>
</evidence>
<gene>
    <name evidence="1" type="ORF">RhiirA1_457163</name>
</gene>
<dbReference type="EMBL" id="LLXH01000329">
    <property type="protein sequence ID" value="PKC68488.1"/>
    <property type="molecule type" value="Genomic_DNA"/>
</dbReference>
<dbReference type="GO" id="GO:0003676">
    <property type="term" value="F:nucleic acid binding"/>
    <property type="evidence" value="ECO:0007669"/>
    <property type="project" value="InterPro"/>
</dbReference>
<reference evidence="1 2" key="1">
    <citation type="submission" date="2017-10" db="EMBL/GenBank/DDBJ databases">
        <title>Extensive intraspecific genome diversity in a model arbuscular mycorrhizal fungus.</title>
        <authorList>
            <person name="Chen E.C.H."/>
            <person name="Morin E."/>
            <person name="Baudet D."/>
            <person name="Noel J."/>
            <person name="Ndikumana S."/>
            <person name="Charron P."/>
            <person name="St-Onge C."/>
            <person name="Giorgi J."/>
            <person name="Grigoriev I.V."/>
            <person name="Roux C."/>
            <person name="Martin F.M."/>
            <person name="Corradi N."/>
        </authorList>
    </citation>
    <scope>NUCLEOTIDE SEQUENCE [LARGE SCALE GENOMIC DNA]</scope>
    <source>
        <strain evidence="1 2">A1</strain>
    </source>
</reference>
<evidence type="ECO:0000313" key="2">
    <source>
        <dbReference type="Proteomes" id="UP000232688"/>
    </source>
</evidence>
<comment type="caution">
    <text evidence="1">The sequence shown here is derived from an EMBL/GenBank/DDBJ whole genome shotgun (WGS) entry which is preliminary data.</text>
</comment>
<dbReference type="VEuPathDB" id="FungiDB:RhiirA1_457163"/>
<organism evidence="1 2">
    <name type="scientific">Rhizophagus irregularis</name>
    <dbReference type="NCBI Taxonomy" id="588596"/>
    <lineage>
        <taxon>Eukaryota</taxon>
        <taxon>Fungi</taxon>
        <taxon>Fungi incertae sedis</taxon>
        <taxon>Mucoromycota</taxon>
        <taxon>Glomeromycotina</taxon>
        <taxon>Glomeromycetes</taxon>
        <taxon>Glomerales</taxon>
        <taxon>Glomeraceae</taxon>
        <taxon>Rhizophagus</taxon>
    </lineage>
</organism>
<dbReference type="PANTHER" id="PTHR35871:SF1">
    <property type="entry name" value="CXC1-LIKE CYSTEINE CLUSTER ASSOCIATED WITH KDZ TRANSPOSASES DOMAIN-CONTAINING PROTEIN"/>
    <property type="match status" value="1"/>
</dbReference>
<accession>A0A2N0RYV4</accession>
<dbReference type="Gene3D" id="3.30.420.10">
    <property type="entry name" value="Ribonuclease H-like superfamily/Ribonuclease H"/>
    <property type="match status" value="1"/>
</dbReference>
<proteinExistence type="predicted"/>
<dbReference type="PANTHER" id="PTHR35871">
    <property type="entry name" value="EXPRESSED PROTEIN"/>
    <property type="match status" value="1"/>
</dbReference>